<name>A0AAE0IAF0_9PEZI</name>
<evidence type="ECO:0000256" key="1">
    <source>
        <dbReference type="SAM" id="Coils"/>
    </source>
</evidence>
<keyword evidence="1" id="KW-0175">Coiled coil</keyword>
<dbReference type="EMBL" id="JAUEPO010000005">
    <property type="protein sequence ID" value="KAK3320661.1"/>
    <property type="molecule type" value="Genomic_DNA"/>
</dbReference>
<accession>A0AAE0IAF0</accession>
<comment type="caution">
    <text evidence="2">The sequence shown here is derived from an EMBL/GenBank/DDBJ whole genome shotgun (WGS) entry which is preliminary data.</text>
</comment>
<gene>
    <name evidence="2" type="ORF">B0T19DRAFT_444490</name>
</gene>
<proteinExistence type="predicted"/>
<sequence>MHRALAAEVIIPHKSEHRRPSLPILAISTPREQQIIITGSKSRISCRVRRRQHQSGPLVSFALDETAIPATMTSSDENMKSANSSPPPGIIKAPKTPEVHYVILKFWCGQCRQCTQGRDIENDGCVSGCRQCEAAHDFVGGHSNERDFLKKYILPISQMFSYYVMTAYLNESIIDRIAASPTSIPGPILEDFDRVVTLANKRTRVANWRFLLENKLCIIKYRPLQAEEMRTKLEEKVKAKLNEVEEAEREEEEAKLEVEGAKLEVEEARLEMEAKLNEVEEAKLEVEAKQLELTLACDRKRKREDELSVVEKELRVFKRRHPGFSPMALH</sequence>
<evidence type="ECO:0000313" key="2">
    <source>
        <dbReference type="EMBL" id="KAK3320661.1"/>
    </source>
</evidence>
<feature type="coiled-coil region" evidence="1">
    <location>
        <begin position="230"/>
        <end position="292"/>
    </location>
</feature>
<protein>
    <submittedName>
        <fullName evidence="2">Uncharacterized protein</fullName>
    </submittedName>
</protein>
<organism evidence="2 3">
    <name type="scientific">Cercophora scortea</name>
    <dbReference type="NCBI Taxonomy" id="314031"/>
    <lineage>
        <taxon>Eukaryota</taxon>
        <taxon>Fungi</taxon>
        <taxon>Dikarya</taxon>
        <taxon>Ascomycota</taxon>
        <taxon>Pezizomycotina</taxon>
        <taxon>Sordariomycetes</taxon>
        <taxon>Sordariomycetidae</taxon>
        <taxon>Sordariales</taxon>
        <taxon>Lasiosphaeriaceae</taxon>
        <taxon>Cercophora</taxon>
    </lineage>
</organism>
<dbReference type="AlphaFoldDB" id="A0AAE0IAF0"/>
<reference evidence="2" key="1">
    <citation type="journal article" date="2023" name="Mol. Phylogenet. Evol.">
        <title>Genome-scale phylogeny and comparative genomics of the fungal order Sordariales.</title>
        <authorList>
            <person name="Hensen N."/>
            <person name="Bonometti L."/>
            <person name="Westerberg I."/>
            <person name="Brannstrom I.O."/>
            <person name="Guillou S."/>
            <person name="Cros-Aarteil S."/>
            <person name="Calhoun S."/>
            <person name="Haridas S."/>
            <person name="Kuo A."/>
            <person name="Mondo S."/>
            <person name="Pangilinan J."/>
            <person name="Riley R."/>
            <person name="LaButti K."/>
            <person name="Andreopoulos B."/>
            <person name="Lipzen A."/>
            <person name="Chen C."/>
            <person name="Yan M."/>
            <person name="Daum C."/>
            <person name="Ng V."/>
            <person name="Clum A."/>
            <person name="Steindorff A."/>
            <person name="Ohm R.A."/>
            <person name="Martin F."/>
            <person name="Silar P."/>
            <person name="Natvig D.O."/>
            <person name="Lalanne C."/>
            <person name="Gautier V."/>
            <person name="Ament-Velasquez S.L."/>
            <person name="Kruys A."/>
            <person name="Hutchinson M.I."/>
            <person name="Powell A.J."/>
            <person name="Barry K."/>
            <person name="Miller A.N."/>
            <person name="Grigoriev I.V."/>
            <person name="Debuchy R."/>
            <person name="Gladieux P."/>
            <person name="Hiltunen Thoren M."/>
            <person name="Johannesson H."/>
        </authorList>
    </citation>
    <scope>NUCLEOTIDE SEQUENCE</scope>
    <source>
        <strain evidence="2">SMH4131-1</strain>
    </source>
</reference>
<dbReference type="Proteomes" id="UP001286456">
    <property type="component" value="Unassembled WGS sequence"/>
</dbReference>
<reference evidence="2" key="2">
    <citation type="submission" date="2023-06" db="EMBL/GenBank/DDBJ databases">
        <authorList>
            <consortium name="Lawrence Berkeley National Laboratory"/>
            <person name="Haridas S."/>
            <person name="Hensen N."/>
            <person name="Bonometti L."/>
            <person name="Westerberg I."/>
            <person name="Brannstrom I.O."/>
            <person name="Guillou S."/>
            <person name="Cros-Aarteil S."/>
            <person name="Calhoun S."/>
            <person name="Kuo A."/>
            <person name="Mondo S."/>
            <person name="Pangilinan J."/>
            <person name="Riley R."/>
            <person name="Labutti K."/>
            <person name="Andreopoulos B."/>
            <person name="Lipzen A."/>
            <person name="Chen C."/>
            <person name="Yanf M."/>
            <person name="Daum C."/>
            <person name="Ng V."/>
            <person name="Clum A."/>
            <person name="Steindorff A."/>
            <person name="Ohm R."/>
            <person name="Martin F."/>
            <person name="Silar P."/>
            <person name="Natvig D."/>
            <person name="Lalanne C."/>
            <person name="Gautier V."/>
            <person name="Ament-Velasquez S.L."/>
            <person name="Kruys A."/>
            <person name="Hutchinson M.I."/>
            <person name="Powell A.J."/>
            <person name="Barry K."/>
            <person name="Miller A.N."/>
            <person name="Grigoriev I.V."/>
            <person name="Debuchy R."/>
            <person name="Gladieux P."/>
            <person name="Thoren M.H."/>
            <person name="Johannesson H."/>
        </authorList>
    </citation>
    <scope>NUCLEOTIDE SEQUENCE</scope>
    <source>
        <strain evidence="2">SMH4131-1</strain>
    </source>
</reference>
<evidence type="ECO:0000313" key="3">
    <source>
        <dbReference type="Proteomes" id="UP001286456"/>
    </source>
</evidence>
<keyword evidence="3" id="KW-1185">Reference proteome</keyword>